<feature type="domain" description="Dihydroxy-acid/6-phosphogluconate dehydratase N-terminal" evidence="6">
    <location>
        <begin position="38"/>
        <end position="343"/>
    </location>
</feature>
<dbReference type="GO" id="GO:0005829">
    <property type="term" value="C:cytosol"/>
    <property type="evidence" value="ECO:0007669"/>
    <property type="project" value="TreeGrafter"/>
</dbReference>
<dbReference type="InterPro" id="IPR000581">
    <property type="entry name" value="ILV_EDD_N"/>
</dbReference>
<keyword evidence="4" id="KW-0411">Iron-sulfur</keyword>
<dbReference type="Proteomes" id="UP001366166">
    <property type="component" value="Chromosome"/>
</dbReference>
<evidence type="ECO:0000256" key="5">
    <source>
        <dbReference type="ARBA" id="ARBA00023239"/>
    </source>
</evidence>
<dbReference type="PROSITE" id="PS00886">
    <property type="entry name" value="ILVD_EDD_1"/>
    <property type="match status" value="1"/>
</dbReference>
<evidence type="ECO:0000256" key="3">
    <source>
        <dbReference type="ARBA" id="ARBA00023004"/>
    </source>
</evidence>
<evidence type="ECO:0000259" key="6">
    <source>
        <dbReference type="Pfam" id="PF00920"/>
    </source>
</evidence>
<name>A0AAU9EKV5_9BACT</name>
<reference evidence="9" key="1">
    <citation type="journal article" date="2023" name="Arch. Microbiol.">
        <title>Desulfoferula mesophilus gen. nov. sp. nov., a mesophilic sulfate-reducing bacterium isolated from a brackish lake sediment.</title>
        <authorList>
            <person name="Watanabe T."/>
            <person name="Yabe T."/>
            <person name="Tsuji J.M."/>
            <person name="Fukui M."/>
        </authorList>
    </citation>
    <scope>NUCLEOTIDE SEQUENCE [LARGE SCALE GENOMIC DNA]</scope>
    <source>
        <strain evidence="9">12FAK</strain>
    </source>
</reference>
<dbReference type="InterPro" id="IPR056740">
    <property type="entry name" value="ILV_EDD_C"/>
</dbReference>
<keyword evidence="3" id="KW-0408">Iron</keyword>
<evidence type="ECO:0000259" key="7">
    <source>
        <dbReference type="Pfam" id="PF24877"/>
    </source>
</evidence>
<evidence type="ECO:0000313" key="9">
    <source>
        <dbReference type="Proteomes" id="UP001366166"/>
    </source>
</evidence>
<dbReference type="Pfam" id="PF24877">
    <property type="entry name" value="ILV_EDD_C"/>
    <property type="match status" value="1"/>
</dbReference>
<evidence type="ECO:0000256" key="1">
    <source>
        <dbReference type="ARBA" id="ARBA00006486"/>
    </source>
</evidence>
<feature type="domain" description="Dihydroxy-acid/6-phosphogluconate dehydratase C-terminal" evidence="7">
    <location>
        <begin position="355"/>
        <end position="544"/>
    </location>
</feature>
<evidence type="ECO:0000256" key="2">
    <source>
        <dbReference type="ARBA" id="ARBA00022723"/>
    </source>
</evidence>
<dbReference type="GO" id="GO:0016836">
    <property type="term" value="F:hydro-lyase activity"/>
    <property type="evidence" value="ECO:0007669"/>
    <property type="project" value="UniProtKB-ARBA"/>
</dbReference>
<dbReference type="FunFam" id="3.50.30.80:FF:000001">
    <property type="entry name" value="Dihydroxy-acid dehydratase"/>
    <property type="match status" value="1"/>
</dbReference>
<evidence type="ECO:0000256" key="4">
    <source>
        <dbReference type="ARBA" id="ARBA00023014"/>
    </source>
</evidence>
<dbReference type="GO" id="GO:0051536">
    <property type="term" value="F:iron-sulfur cluster binding"/>
    <property type="evidence" value="ECO:0007669"/>
    <property type="project" value="UniProtKB-KW"/>
</dbReference>
<dbReference type="InterPro" id="IPR037237">
    <property type="entry name" value="IlvD/EDD_N"/>
</dbReference>
<dbReference type="PANTHER" id="PTHR43661:SF3">
    <property type="entry name" value="D-XYLONATE DEHYDRATASE YAGF-RELATED"/>
    <property type="match status" value="1"/>
</dbReference>
<keyword evidence="2" id="KW-0479">Metal-binding</keyword>
<sequence length="547" mass="57931">MKKPRSQVIFDRSDRAISAIRLGILAGTGVEVEEAAQKPLIAIANSHTEFNPGHMHLRGLAQRVREGVLAAGGLAFEFNVPAPCDGLAEGHHGMRYVLPQRELIADAVETYVRSMRFDGLVLVASCDKIIPGMLMAAARLDLPTVLLPGGPSEKAIRQRRNQVESVRLSDYQDPEDRLACVTSGSCGACEVMGTANTFQCLGEALGLALPGSATVPAYAADKLRLARACGRRVVGLVEEGLGARRYLTAEALENALLLCQALGGSTNAALHLPALAHELGLEMPLERFNQASLRVPTLCAISPNGPHGVLDLHRAGGVPAVMRRIADQLNLEALTVAGPTWAEVTAEAQVRDPAVIPPLERPHFAQGGTVALFGNLAPEGAVIKQSAANPELHHFSGPARVFESEEDCLAGLRQGVIVEGEVVVIRNEGPKGGPGMPETLAVTVGLNQSGLQRVALVTDGRFSGASQGPCVGHVSPEAAMGGPIAALRDGDRITIDIAERRLEVQLSPEEMGRRLAAWKPRSQEIPPGYMRRYVKLVSSAAQGAVLD</sequence>
<keyword evidence="5" id="KW-0456">Lyase</keyword>
<dbReference type="SUPFAM" id="SSF52016">
    <property type="entry name" value="LeuD/IlvD-like"/>
    <property type="match status" value="1"/>
</dbReference>
<dbReference type="InterPro" id="IPR020558">
    <property type="entry name" value="DiOHA_6PGluconate_deHydtase_CS"/>
</dbReference>
<dbReference type="PROSITE" id="PS00887">
    <property type="entry name" value="ILVD_EDD_2"/>
    <property type="match status" value="1"/>
</dbReference>
<accession>A0AAU9EKV5</accession>
<protein>
    <submittedName>
        <fullName evidence="8">Dihydroxy-acid dehydratase</fullName>
    </submittedName>
</protein>
<evidence type="ECO:0000313" key="8">
    <source>
        <dbReference type="EMBL" id="BEQ14606.1"/>
    </source>
</evidence>
<gene>
    <name evidence="8" type="primary">ilvD</name>
    <name evidence="8" type="ORF">FAK_16720</name>
</gene>
<comment type="similarity">
    <text evidence="1">Belongs to the IlvD/Edd family.</text>
</comment>
<dbReference type="PANTHER" id="PTHR43661">
    <property type="entry name" value="D-XYLONATE DEHYDRATASE"/>
    <property type="match status" value="1"/>
</dbReference>
<dbReference type="InterPro" id="IPR042096">
    <property type="entry name" value="Dihydro-acid_dehy_C"/>
</dbReference>
<dbReference type="RefSeq" id="WP_338606310.1">
    <property type="nucleotide sequence ID" value="NZ_AP028679.1"/>
</dbReference>
<keyword evidence="9" id="KW-1185">Reference proteome</keyword>
<dbReference type="EMBL" id="AP028679">
    <property type="protein sequence ID" value="BEQ14606.1"/>
    <property type="molecule type" value="Genomic_DNA"/>
</dbReference>
<dbReference type="Gene3D" id="3.50.30.80">
    <property type="entry name" value="IlvD/EDD C-terminal domain-like"/>
    <property type="match status" value="1"/>
</dbReference>
<dbReference type="KEGG" id="dmp:FAK_16720"/>
<dbReference type="Pfam" id="PF00920">
    <property type="entry name" value="ILVD_EDD_N"/>
    <property type="match status" value="1"/>
</dbReference>
<organism evidence="8 9">
    <name type="scientific">Desulfoferula mesophila</name>
    <dbReference type="NCBI Taxonomy" id="3058419"/>
    <lineage>
        <taxon>Bacteria</taxon>
        <taxon>Pseudomonadati</taxon>
        <taxon>Thermodesulfobacteriota</taxon>
        <taxon>Desulfarculia</taxon>
        <taxon>Desulfarculales</taxon>
        <taxon>Desulfarculaceae</taxon>
        <taxon>Desulfoferula</taxon>
    </lineage>
</organism>
<dbReference type="AlphaFoldDB" id="A0AAU9EKV5"/>
<dbReference type="SUPFAM" id="SSF143975">
    <property type="entry name" value="IlvD/EDD N-terminal domain-like"/>
    <property type="match status" value="1"/>
</dbReference>
<dbReference type="GO" id="GO:0046872">
    <property type="term" value="F:metal ion binding"/>
    <property type="evidence" value="ECO:0007669"/>
    <property type="project" value="UniProtKB-KW"/>
</dbReference>
<proteinExistence type="inferred from homology"/>